<dbReference type="GO" id="GO:0003735">
    <property type="term" value="F:structural constituent of ribosome"/>
    <property type="evidence" value="ECO:0007669"/>
    <property type="project" value="InterPro"/>
</dbReference>
<keyword evidence="3" id="KW-0687">Ribonucleoprotein</keyword>
<gene>
    <name evidence="4" type="ORF">DLAC_01853</name>
</gene>
<evidence type="ECO:0000256" key="1">
    <source>
        <dbReference type="ARBA" id="ARBA00005251"/>
    </source>
</evidence>
<comment type="caution">
    <text evidence="4">The sequence shown here is derived from an EMBL/GenBank/DDBJ whole genome shotgun (WGS) entry which is preliminary data.</text>
</comment>
<dbReference type="InterPro" id="IPR000754">
    <property type="entry name" value="Ribosomal_uS9"/>
</dbReference>
<dbReference type="EMBL" id="LODT01000006">
    <property type="protein sequence ID" value="KYR01836.1"/>
    <property type="molecule type" value="Genomic_DNA"/>
</dbReference>
<dbReference type="Pfam" id="PF00380">
    <property type="entry name" value="Ribosomal_S9"/>
    <property type="match status" value="1"/>
</dbReference>
<dbReference type="InParanoid" id="A0A152A6K2"/>
<proteinExistence type="inferred from homology"/>
<dbReference type="InterPro" id="IPR014721">
    <property type="entry name" value="Ribsml_uS5_D2-typ_fold_subgr"/>
</dbReference>
<evidence type="ECO:0000313" key="5">
    <source>
        <dbReference type="Proteomes" id="UP000076078"/>
    </source>
</evidence>
<dbReference type="PANTHER" id="PTHR21569">
    <property type="entry name" value="RIBOSOMAL PROTEIN S9"/>
    <property type="match status" value="1"/>
</dbReference>
<dbReference type="OMA" id="ADEMYSH"/>
<keyword evidence="2 4" id="KW-0689">Ribosomal protein</keyword>
<evidence type="ECO:0000313" key="4">
    <source>
        <dbReference type="EMBL" id="KYR01836.1"/>
    </source>
</evidence>
<dbReference type="Proteomes" id="UP000076078">
    <property type="component" value="Unassembled WGS sequence"/>
</dbReference>
<dbReference type="GO" id="GO:0005763">
    <property type="term" value="C:mitochondrial small ribosomal subunit"/>
    <property type="evidence" value="ECO:0007669"/>
    <property type="project" value="TreeGrafter"/>
</dbReference>
<keyword evidence="5" id="KW-1185">Reference proteome</keyword>
<accession>A0A152A6K2</accession>
<dbReference type="Gene3D" id="3.30.230.10">
    <property type="match status" value="1"/>
</dbReference>
<dbReference type="GO" id="GO:0006412">
    <property type="term" value="P:translation"/>
    <property type="evidence" value="ECO:0007669"/>
    <property type="project" value="InterPro"/>
</dbReference>
<dbReference type="STRING" id="361077.A0A152A6K2"/>
<evidence type="ECO:0000256" key="2">
    <source>
        <dbReference type="ARBA" id="ARBA00022980"/>
    </source>
</evidence>
<dbReference type="GO" id="GO:0003723">
    <property type="term" value="F:RNA binding"/>
    <property type="evidence" value="ECO:0007669"/>
    <property type="project" value="TreeGrafter"/>
</dbReference>
<name>A0A152A6K2_TIELA</name>
<dbReference type="SUPFAM" id="SSF54211">
    <property type="entry name" value="Ribosomal protein S5 domain 2-like"/>
    <property type="match status" value="1"/>
</dbReference>
<dbReference type="PANTHER" id="PTHR21569:SF1">
    <property type="entry name" value="SMALL RIBOSOMAL SUBUNIT PROTEIN US9M"/>
    <property type="match status" value="1"/>
</dbReference>
<dbReference type="AlphaFoldDB" id="A0A152A6K2"/>
<sequence>MIQSVHRLSLNYYKYNSLISNLYSNIGKSNTIYNSQKLQQYRYFSSSSNADSKPFETSKEKFLNENKEGLKYRDDYLENFKKETQKKAKTDTEYKNEYQVRSAIPVPEQDEVFHRPSSKEDLANIEFERSRPDSNIEEVILPFNDSSRFKPYSPLRSKITSTRVVNGVALGYSKRKRSHAVAYIKEGSGELLINGRTILDYFPSITYKDNVLQPLVMTETLVKWDINVKVSGGGLKGQSEASARAIAIGLCNYDLGYFPALKITGLLKSDSRKVERKKPGQLKARKKFPLVKR</sequence>
<organism evidence="4 5">
    <name type="scientific">Tieghemostelium lacteum</name>
    <name type="common">Slime mold</name>
    <name type="synonym">Dictyostelium lacteum</name>
    <dbReference type="NCBI Taxonomy" id="361077"/>
    <lineage>
        <taxon>Eukaryota</taxon>
        <taxon>Amoebozoa</taxon>
        <taxon>Evosea</taxon>
        <taxon>Eumycetozoa</taxon>
        <taxon>Dictyostelia</taxon>
        <taxon>Dictyosteliales</taxon>
        <taxon>Raperosteliaceae</taxon>
        <taxon>Tieghemostelium</taxon>
    </lineage>
</organism>
<dbReference type="FunCoup" id="A0A152A6K2">
    <property type="interactions" value="91"/>
</dbReference>
<reference evidence="4 5" key="1">
    <citation type="submission" date="2015-12" db="EMBL/GenBank/DDBJ databases">
        <title>Dictyostelia acquired genes for synthesis and detection of signals that induce cell-type specialization by lateral gene transfer from prokaryotes.</title>
        <authorList>
            <person name="Gloeckner G."/>
            <person name="Schaap P."/>
        </authorList>
    </citation>
    <scope>NUCLEOTIDE SEQUENCE [LARGE SCALE GENOMIC DNA]</scope>
    <source>
        <strain evidence="4 5">TK</strain>
    </source>
</reference>
<protein>
    <submittedName>
        <fullName evidence="4">30S ribosomal protein S9</fullName>
    </submittedName>
</protein>
<comment type="similarity">
    <text evidence="1">Belongs to the universal ribosomal protein uS9 family.</text>
</comment>
<dbReference type="InterPro" id="IPR020568">
    <property type="entry name" value="Ribosomal_Su5_D2-typ_SF"/>
</dbReference>
<evidence type="ECO:0000256" key="3">
    <source>
        <dbReference type="ARBA" id="ARBA00023274"/>
    </source>
</evidence>
<dbReference type="OrthoDB" id="10254627at2759"/>